<organism evidence="1">
    <name type="scientific">Siphoviridae sp. ctUse40</name>
    <dbReference type="NCBI Taxonomy" id="2826356"/>
    <lineage>
        <taxon>Viruses</taxon>
        <taxon>Duplodnaviria</taxon>
        <taxon>Heunggongvirae</taxon>
        <taxon>Uroviricota</taxon>
        <taxon>Caudoviricetes</taxon>
    </lineage>
</organism>
<protein>
    <submittedName>
        <fullName evidence="1">Uncharacterized protein</fullName>
    </submittedName>
</protein>
<reference evidence="1" key="1">
    <citation type="journal article" date="2021" name="Proc. Natl. Acad. Sci. U.S.A.">
        <title>A Catalog of Tens of Thousands of Viruses from Human Metagenomes Reveals Hidden Associations with Chronic Diseases.</title>
        <authorList>
            <person name="Tisza M.J."/>
            <person name="Buck C.B."/>
        </authorList>
    </citation>
    <scope>NUCLEOTIDE SEQUENCE</scope>
    <source>
        <strain evidence="1">CtUse40</strain>
    </source>
</reference>
<accession>A0A8S5NCM7</accession>
<name>A0A8S5NCM7_9CAUD</name>
<proteinExistence type="predicted"/>
<evidence type="ECO:0000313" key="1">
    <source>
        <dbReference type="EMBL" id="DAD92573.1"/>
    </source>
</evidence>
<sequence>MALFATAEEKELKKKEKEEKEFQKLVDRYHLKDMDKEDYQLLRNVSGYLVAHGIAEIGLLAGGSLEDKLKIEKLGALQEQNWIIINQLLKLNRNIEKLVENKDKQ</sequence>
<dbReference type="EMBL" id="BK015139">
    <property type="protein sequence ID" value="DAD92573.1"/>
    <property type="molecule type" value="Genomic_DNA"/>
</dbReference>